<organism evidence="6 7">
    <name type="scientific">Trinickia soli</name>
    <dbReference type="NCBI Taxonomy" id="380675"/>
    <lineage>
        <taxon>Bacteria</taxon>
        <taxon>Pseudomonadati</taxon>
        <taxon>Pseudomonadota</taxon>
        <taxon>Betaproteobacteria</taxon>
        <taxon>Burkholderiales</taxon>
        <taxon>Burkholderiaceae</taxon>
        <taxon>Trinickia</taxon>
    </lineage>
</organism>
<dbReference type="GO" id="GO:0009007">
    <property type="term" value="F:site-specific DNA-methyltransferase (adenine-specific) activity"/>
    <property type="evidence" value="ECO:0007669"/>
    <property type="project" value="TreeGrafter"/>
</dbReference>
<keyword evidence="2 6" id="KW-0489">Methyltransferase</keyword>
<evidence type="ECO:0000256" key="2">
    <source>
        <dbReference type="ARBA" id="ARBA00022603"/>
    </source>
</evidence>
<dbReference type="PANTHER" id="PTHR13370:SF3">
    <property type="entry name" value="TRNA (GUANINE(10)-N2)-METHYLTRANSFERASE HOMOLOG"/>
    <property type="match status" value="1"/>
</dbReference>
<accession>A0A2N7VGZ3</accession>
<dbReference type="Gene3D" id="3.40.50.150">
    <property type="entry name" value="Vaccinia Virus protein VP39"/>
    <property type="match status" value="1"/>
</dbReference>
<dbReference type="InterPro" id="IPR029063">
    <property type="entry name" value="SAM-dependent_MTases_sf"/>
</dbReference>
<comment type="similarity">
    <text evidence="1 4">Belongs to the N(4)/N(6)-methyltransferase family.</text>
</comment>
<keyword evidence="3 6" id="KW-0808">Transferase</keyword>
<name>A0A2N7VGZ3_9BURK</name>
<evidence type="ECO:0000259" key="5">
    <source>
        <dbReference type="Pfam" id="PF01555"/>
    </source>
</evidence>
<feature type="domain" description="DNA methylase N-4/N-6" evidence="5">
    <location>
        <begin position="49"/>
        <end position="268"/>
    </location>
</feature>
<dbReference type="RefSeq" id="WP_102612687.1">
    <property type="nucleotide sequence ID" value="NZ_CADIKD010000029.1"/>
</dbReference>
<reference evidence="6 7" key="1">
    <citation type="submission" date="2018-01" db="EMBL/GenBank/DDBJ databases">
        <title>Whole genome analyses suggest that Burkholderia sensu lato contains two further novel genera in the rhizoxinica-symbiotica group Mycetohabitans gen. nov., and Trinickia gen. nov.: implications for the evolution of diazotrophy and nodulation in the Burkholderiaceae.</title>
        <authorList>
            <person name="Estrada-de los Santos P."/>
            <person name="Palmer M."/>
            <person name="Chavez-Ramirez B."/>
            <person name="Beukes C."/>
            <person name="Steenkamp E.T."/>
            <person name="Hirsch A.M."/>
            <person name="Manyaka P."/>
            <person name="Maluk M."/>
            <person name="Lafos M."/>
            <person name="Crook M."/>
            <person name="Gross E."/>
            <person name="Simon M.F."/>
            <person name="Bueno dos Reis Junior F."/>
            <person name="Poole P.S."/>
            <person name="Venter S.N."/>
            <person name="James E.K."/>
        </authorList>
    </citation>
    <scope>NUCLEOTIDE SEQUENCE [LARGE SCALE GENOMIC DNA]</scope>
    <source>
        <strain evidence="6 7">GP25-8</strain>
    </source>
</reference>
<dbReference type="Pfam" id="PF01555">
    <property type="entry name" value="N6_N4_Mtase"/>
    <property type="match status" value="1"/>
</dbReference>
<evidence type="ECO:0000256" key="3">
    <source>
        <dbReference type="ARBA" id="ARBA00022679"/>
    </source>
</evidence>
<dbReference type="InterPro" id="IPR001091">
    <property type="entry name" value="RM_Methyltransferase"/>
</dbReference>
<dbReference type="SUPFAM" id="SSF53335">
    <property type="entry name" value="S-adenosyl-L-methionine-dependent methyltransferases"/>
    <property type="match status" value="1"/>
</dbReference>
<sequence>MRDFIDEFDAPRPAAAGGALGNTGAPRLPIDLRNRDFLADAQSVPDGSIDLIVADPPYGLGKDYGNDSDMRSGAAFLEWTRSWLDLAIPKLKASGSLYVFCTWQYAPEIFSFLKTKLTMVNEIIWDRRVPSMGGTTRRFTSVHDNIGFFAVSKDYYFDLDPVRIPYDAATKKARSRKLFEGSKWLEVGYNPKDVWSVSRLHRQHAERVDHPTQKPLEIVERMVLSSCPQGGRVLDPFMGSGTTAVACARHARAFVGYEINESYCAIARERVAAVSDAPSRAPAVAAAAAR</sequence>
<comment type="caution">
    <text evidence="6">The sequence shown here is derived from an EMBL/GenBank/DDBJ whole genome shotgun (WGS) entry which is preliminary data.</text>
</comment>
<protein>
    <recommendedName>
        <fullName evidence="4">Methyltransferase</fullName>
        <ecNumber evidence="4">2.1.1.-</ecNumber>
    </recommendedName>
</protein>
<gene>
    <name evidence="6" type="ORF">C0Z19_25855</name>
</gene>
<proteinExistence type="inferred from homology"/>
<keyword evidence="7" id="KW-1185">Reference proteome</keyword>
<dbReference type="GO" id="GO:0003677">
    <property type="term" value="F:DNA binding"/>
    <property type="evidence" value="ECO:0007669"/>
    <property type="project" value="InterPro"/>
</dbReference>
<dbReference type="InterPro" id="IPR002941">
    <property type="entry name" value="DNA_methylase_N4/N6"/>
</dbReference>
<dbReference type="PANTHER" id="PTHR13370">
    <property type="entry name" value="RNA METHYLASE-RELATED"/>
    <property type="match status" value="1"/>
</dbReference>
<evidence type="ECO:0000313" key="6">
    <source>
        <dbReference type="EMBL" id="PMS16427.1"/>
    </source>
</evidence>
<dbReference type="PRINTS" id="PR00508">
    <property type="entry name" value="S21N4MTFRASE"/>
</dbReference>
<dbReference type="GO" id="GO:0032259">
    <property type="term" value="P:methylation"/>
    <property type="evidence" value="ECO:0007669"/>
    <property type="project" value="UniProtKB-KW"/>
</dbReference>
<evidence type="ECO:0000313" key="7">
    <source>
        <dbReference type="Proteomes" id="UP000235347"/>
    </source>
</evidence>
<dbReference type="GO" id="GO:0008170">
    <property type="term" value="F:N-methyltransferase activity"/>
    <property type="evidence" value="ECO:0007669"/>
    <property type="project" value="InterPro"/>
</dbReference>
<dbReference type="Proteomes" id="UP000235347">
    <property type="component" value="Unassembled WGS sequence"/>
</dbReference>
<dbReference type="PROSITE" id="PS00092">
    <property type="entry name" value="N6_MTASE"/>
    <property type="match status" value="1"/>
</dbReference>
<dbReference type="EC" id="2.1.1.-" evidence="4"/>
<evidence type="ECO:0000256" key="4">
    <source>
        <dbReference type="RuleBase" id="RU362026"/>
    </source>
</evidence>
<dbReference type="AlphaFoldDB" id="A0A2N7VGZ3"/>
<dbReference type="GO" id="GO:0005737">
    <property type="term" value="C:cytoplasm"/>
    <property type="evidence" value="ECO:0007669"/>
    <property type="project" value="TreeGrafter"/>
</dbReference>
<evidence type="ECO:0000256" key="1">
    <source>
        <dbReference type="ARBA" id="ARBA00006594"/>
    </source>
</evidence>
<dbReference type="EMBL" id="PNYB01000035">
    <property type="protein sequence ID" value="PMS16427.1"/>
    <property type="molecule type" value="Genomic_DNA"/>
</dbReference>
<dbReference type="InterPro" id="IPR002052">
    <property type="entry name" value="DNA_methylase_N6_adenine_CS"/>
</dbReference>